<dbReference type="NCBIfam" id="TIGR02614">
    <property type="entry name" value="ftsW"/>
    <property type="match status" value="1"/>
</dbReference>
<protein>
    <recommendedName>
        <fullName evidence="17">Probable peptidoglycan glycosyltransferase FtsW</fullName>
        <ecNumber evidence="19">2.4.99.28</ecNumber>
    </recommendedName>
    <alternativeName>
        <fullName evidence="18">Cell division protein FtsW</fullName>
    </alternativeName>
    <alternativeName>
        <fullName evidence="15">Cell wall polymerase</fullName>
    </alternativeName>
    <alternativeName>
        <fullName evidence="14">Peptidoglycan polymerase</fullName>
    </alternativeName>
</protein>
<feature type="region of interest" description="Disordered" evidence="22">
    <location>
        <begin position="435"/>
        <end position="458"/>
    </location>
</feature>
<evidence type="ECO:0000256" key="16">
    <source>
        <dbReference type="ARBA" id="ARBA00038053"/>
    </source>
</evidence>
<dbReference type="GO" id="GO:0051301">
    <property type="term" value="P:cell division"/>
    <property type="evidence" value="ECO:0007669"/>
    <property type="project" value="UniProtKB-KW"/>
</dbReference>
<feature type="transmembrane region" description="Helical" evidence="23">
    <location>
        <begin position="180"/>
        <end position="199"/>
    </location>
</feature>
<evidence type="ECO:0000256" key="9">
    <source>
        <dbReference type="ARBA" id="ARBA00022984"/>
    </source>
</evidence>
<reference evidence="24" key="1">
    <citation type="submission" date="2020-10" db="EMBL/GenBank/DDBJ databases">
        <title>De novo genome project of the cellulose decomposer Thermobifida halotolerans type strain.</title>
        <authorList>
            <person name="Nagy I."/>
            <person name="Horvath B."/>
            <person name="Kukolya J."/>
            <person name="Nagy I."/>
            <person name="Orsini M."/>
        </authorList>
    </citation>
    <scope>NUCLEOTIDE SEQUENCE</scope>
    <source>
        <strain evidence="24">DSM 44931</strain>
    </source>
</reference>
<dbReference type="EC" id="2.4.99.28" evidence="19"/>
<evidence type="ECO:0000256" key="11">
    <source>
        <dbReference type="ARBA" id="ARBA00023136"/>
    </source>
</evidence>
<evidence type="ECO:0000256" key="2">
    <source>
        <dbReference type="ARBA" id="ARBA00004752"/>
    </source>
</evidence>
<comment type="similarity">
    <text evidence="16">Belongs to the SEDS family. FtsW subfamily.</text>
</comment>
<keyword evidence="6" id="KW-0808">Transferase</keyword>
<evidence type="ECO:0000256" key="17">
    <source>
        <dbReference type="ARBA" id="ARBA00041185"/>
    </source>
</evidence>
<feature type="transmembrane region" description="Helical" evidence="23">
    <location>
        <begin position="227"/>
        <end position="245"/>
    </location>
</feature>
<keyword evidence="4" id="KW-0132">Cell division</keyword>
<evidence type="ECO:0000256" key="7">
    <source>
        <dbReference type="ARBA" id="ARBA00022692"/>
    </source>
</evidence>
<keyword evidence="25" id="KW-1185">Reference proteome</keyword>
<keyword evidence="8" id="KW-0133">Cell shape</keyword>
<comment type="subcellular location">
    <subcellularLocation>
        <location evidence="1">Cell membrane</location>
        <topology evidence="1">Multi-pass membrane protein</topology>
    </subcellularLocation>
</comment>
<evidence type="ECO:0000256" key="18">
    <source>
        <dbReference type="ARBA" id="ARBA00041418"/>
    </source>
</evidence>
<dbReference type="GO" id="GO:0008360">
    <property type="term" value="P:regulation of cell shape"/>
    <property type="evidence" value="ECO:0007669"/>
    <property type="project" value="UniProtKB-KW"/>
</dbReference>
<evidence type="ECO:0000256" key="8">
    <source>
        <dbReference type="ARBA" id="ARBA00022960"/>
    </source>
</evidence>
<dbReference type="Pfam" id="PF01098">
    <property type="entry name" value="FTSW_RODA_SPOVE"/>
    <property type="match status" value="1"/>
</dbReference>
<name>A0A399G425_9ACTN</name>
<dbReference type="GO" id="GO:0032153">
    <property type="term" value="C:cell division site"/>
    <property type="evidence" value="ECO:0007669"/>
    <property type="project" value="TreeGrafter"/>
</dbReference>
<dbReference type="GO" id="GO:0009252">
    <property type="term" value="P:peptidoglycan biosynthetic process"/>
    <property type="evidence" value="ECO:0007669"/>
    <property type="project" value="UniProtKB-KW"/>
</dbReference>
<dbReference type="GO" id="GO:0005886">
    <property type="term" value="C:plasma membrane"/>
    <property type="evidence" value="ECO:0007669"/>
    <property type="project" value="UniProtKB-SubCell"/>
</dbReference>
<feature type="transmembrane region" description="Helical" evidence="23">
    <location>
        <begin position="49"/>
        <end position="69"/>
    </location>
</feature>
<gene>
    <name evidence="24" type="primary">ftsW</name>
    <name evidence="24" type="ORF">NI17_002960</name>
</gene>
<keyword evidence="12" id="KW-0131">Cell cycle</keyword>
<keyword evidence="9" id="KW-0573">Peptidoglycan synthesis</keyword>
<proteinExistence type="inferred from homology"/>
<feature type="transmembrane region" description="Helical" evidence="23">
    <location>
        <begin position="114"/>
        <end position="134"/>
    </location>
</feature>
<dbReference type="Proteomes" id="UP000265719">
    <property type="component" value="Chromosome"/>
</dbReference>
<evidence type="ECO:0000256" key="3">
    <source>
        <dbReference type="ARBA" id="ARBA00022475"/>
    </source>
</evidence>
<comment type="function">
    <text evidence="21">Peptidoglycan polymerase that is essential for cell division.</text>
</comment>
<evidence type="ECO:0000313" key="24">
    <source>
        <dbReference type="EMBL" id="UOE20222.1"/>
    </source>
</evidence>
<evidence type="ECO:0000256" key="20">
    <source>
        <dbReference type="ARBA" id="ARBA00049902"/>
    </source>
</evidence>
<evidence type="ECO:0000256" key="21">
    <source>
        <dbReference type="ARBA" id="ARBA00049966"/>
    </source>
</evidence>
<feature type="transmembrane region" description="Helical" evidence="23">
    <location>
        <begin position="204"/>
        <end position="221"/>
    </location>
</feature>
<feature type="compositionally biased region" description="Basic residues" evidence="22">
    <location>
        <begin position="17"/>
        <end position="26"/>
    </location>
</feature>
<feature type="transmembrane region" description="Helical" evidence="23">
    <location>
        <begin position="266"/>
        <end position="289"/>
    </location>
</feature>
<dbReference type="GO" id="GO:0015648">
    <property type="term" value="F:lipid-linked peptidoglycan transporter activity"/>
    <property type="evidence" value="ECO:0007669"/>
    <property type="project" value="TreeGrafter"/>
</dbReference>
<sequence>MAATTSVSPAARGGAVRARRRPKRRSWGGAGTGRVREFARLLDRPLTSYYLLFGSSVLLIVLGLVMVLSSSMVDSYTETGSAFSLFLKQAVAALIGIPLMLLASHLPVRTLRLLGGPLLLVSVLLLVLTVFQGVEYYGATRWLEIGGVTVQASEPAKLAFALWGANVLARREELRELTEWRHLMMPLLPGCGILVLLVLMGSDLGTSFVLMAIFVALLWIIGAPGRLFLGVVGLVGLLVAIMIAVEPYRLKRLTAFLNPESDPLNSGYQLLHGLYALGTGGLFGVGIGASREKWGHLPHPESDFIFAIIGEEFGLLGTLLVVGLFGVLGYSGLRVAARAADPFVRLAAVAVTTWICVQAMVNIGTVIGVLPITGIPLPFVSAGGSALIPTMLGMGILLALARNEPDARAALAARGPTYAQRALSWLGLGNGAGLGSAGANRASKTRPTQVQARRNRRR</sequence>
<comment type="pathway">
    <text evidence="2">Cell wall biogenesis; peptidoglycan biosynthesis.</text>
</comment>
<accession>A0A399G425</accession>
<keyword evidence="13" id="KW-0961">Cell wall biogenesis/degradation</keyword>
<keyword evidence="10 23" id="KW-1133">Transmembrane helix</keyword>
<evidence type="ECO:0000256" key="4">
    <source>
        <dbReference type="ARBA" id="ARBA00022618"/>
    </source>
</evidence>
<dbReference type="PROSITE" id="PS00428">
    <property type="entry name" value="FTSW_RODA_SPOVE"/>
    <property type="match status" value="1"/>
</dbReference>
<feature type="region of interest" description="Disordered" evidence="22">
    <location>
        <begin position="1"/>
        <end position="29"/>
    </location>
</feature>
<dbReference type="KEGG" id="thao:NI17_002960"/>
<feature type="transmembrane region" description="Helical" evidence="23">
    <location>
        <begin position="81"/>
        <end position="102"/>
    </location>
</feature>
<evidence type="ECO:0000256" key="19">
    <source>
        <dbReference type="ARBA" id="ARBA00044770"/>
    </source>
</evidence>
<evidence type="ECO:0000256" key="1">
    <source>
        <dbReference type="ARBA" id="ARBA00004651"/>
    </source>
</evidence>
<dbReference type="InterPro" id="IPR018365">
    <property type="entry name" value="Cell_cycle_FtsW-rel_CS"/>
</dbReference>
<feature type="transmembrane region" description="Helical" evidence="23">
    <location>
        <begin position="343"/>
        <end position="367"/>
    </location>
</feature>
<dbReference type="InterPro" id="IPR001182">
    <property type="entry name" value="FtsW/RodA"/>
</dbReference>
<evidence type="ECO:0000313" key="25">
    <source>
        <dbReference type="Proteomes" id="UP000265719"/>
    </source>
</evidence>
<feature type="transmembrane region" description="Helical" evidence="23">
    <location>
        <begin position="304"/>
        <end position="331"/>
    </location>
</feature>
<evidence type="ECO:0000256" key="10">
    <source>
        <dbReference type="ARBA" id="ARBA00022989"/>
    </source>
</evidence>
<feature type="transmembrane region" description="Helical" evidence="23">
    <location>
        <begin position="379"/>
        <end position="401"/>
    </location>
</feature>
<dbReference type="AlphaFoldDB" id="A0A399G425"/>
<evidence type="ECO:0000256" key="6">
    <source>
        <dbReference type="ARBA" id="ARBA00022679"/>
    </source>
</evidence>
<dbReference type="GO" id="GO:0071555">
    <property type="term" value="P:cell wall organization"/>
    <property type="evidence" value="ECO:0007669"/>
    <property type="project" value="UniProtKB-KW"/>
</dbReference>
<dbReference type="RefSeq" id="WP_119267744.1">
    <property type="nucleotide sequence ID" value="NZ_CP063196.1"/>
</dbReference>
<dbReference type="InterPro" id="IPR013437">
    <property type="entry name" value="FtsW"/>
</dbReference>
<dbReference type="GO" id="GO:0008955">
    <property type="term" value="F:peptidoglycan glycosyltransferase activity"/>
    <property type="evidence" value="ECO:0007669"/>
    <property type="project" value="UniProtKB-EC"/>
</dbReference>
<dbReference type="PANTHER" id="PTHR30474:SF2">
    <property type="entry name" value="PEPTIDOGLYCAN GLYCOSYLTRANSFERASE FTSW-RELATED"/>
    <property type="match status" value="1"/>
</dbReference>
<evidence type="ECO:0000256" key="5">
    <source>
        <dbReference type="ARBA" id="ARBA00022676"/>
    </source>
</evidence>
<evidence type="ECO:0000256" key="23">
    <source>
        <dbReference type="SAM" id="Phobius"/>
    </source>
</evidence>
<keyword evidence="5" id="KW-0328">Glycosyltransferase</keyword>
<keyword evidence="3" id="KW-1003">Cell membrane</keyword>
<keyword evidence="7 23" id="KW-0812">Transmembrane</keyword>
<comment type="catalytic activity">
    <reaction evidence="20">
        <text>[GlcNAc-(1-&gt;4)-Mur2Ac(oyl-L-Ala-gamma-D-Glu-L-Lys-D-Ala-D-Ala)](n)-di-trans,octa-cis-undecaprenyl diphosphate + beta-D-GlcNAc-(1-&gt;4)-Mur2Ac(oyl-L-Ala-gamma-D-Glu-L-Lys-D-Ala-D-Ala)-di-trans,octa-cis-undecaprenyl diphosphate = [GlcNAc-(1-&gt;4)-Mur2Ac(oyl-L-Ala-gamma-D-Glu-L-Lys-D-Ala-D-Ala)](n+1)-di-trans,octa-cis-undecaprenyl diphosphate + di-trans,octa-cis-undecaprenyl diphosphate + H(+)</text>
        <dbReference type="Rhea" id="RHEA:23708"/>
        <dbReference type="Rhea" id="RHEA-COMP:9602"/>
        <dbReference type="Rhea" id="RHEA-COMP:9603"/>
        <dbReference type="ChEBI" id="CHEBI:15378"/>
        <dbReference type="ChEBI" id="CHEBI:58405"/>
        <dbReference type="ChEBI" id="CHEBI:60033"/>
        <dbReference type="ChEBI" id="CHEBI:78435"/>
        <dbReference type="EC" id="2.4.99.28"/>
    </reaction>
</comment>
<evidence type="ECO:0000256" key="22">
    <source>
        <dbReference type="SAM" id="MobiDB-lite"/>
    </source>
</evidence>
<dbReference type="EMBL" id="CP063196">
    <property type="protein sequence ID" value="UOE20222.1"/>
    <property type="molecule type" value="Genomic_DNA"/>
</dbReference>
<dbReference type="PANTHER" id="PTHR30474">
    <property type="entry name" value="CELL CYCLE PROTEIN"/>
    <property type="match status" value="1"/>
</dbReference>
<evidence type="ECO:0000256" key="12">
    <source>
        <dbReference type="ARBA" id="ARBA00023306"/>
    </source>
</evidence>
<organism evidence="24 25">
    <name type="scientific">Thermobifida halotolerans</name>
    <dbReference type="NCBI Taxonomy" id="483545"/>
    <lineage>
        <taxon>Bacteria</taxon>
        <taxon>Bacillati</taxon>
        <taxon>Actinomycetota</taxon>
        <taxon>Actinomycetes</taxon>
        <taxon>Streptosporangiales</taxon>
        <taxon>Nocardiopsidaceae</taxon>
        <taxon>Thermobifida</taxon>
    </lineage>
</organism>
<evidence type="ECO:0000256" key="13">
    <source>
        <dbReference type="ARBA" id="ARBA00023316"/>
    </source>
</evidence>
<evidence type="ECO:0000256" key="15">
    <source>
        <dbReference type="ARBA" id="ARBA00033270"/>
    </source>
</evidence>
<keyword evidence="11 23" id="KW-0472">Membrane</keyword>
<evidence type="ECO:0000256" key="14">
    <source>
        <dbReference type="ARBA" id="ARBA00032370"/>
    </source>
</evidence>